<name>A0A3N4RW51_9ACTN</name>
<dbReference type="RefSeq" id="WP_123819941.1">
    <property type="nucleotide sequence ID" value="NZ_RKQG01000001.1"/>
</dbReference>
<evidence type="ECO:0000313" key="2">
    <source>
        <dbReference type="Proteomes" id="UP000266906"/>
    </source>
</evidence>
<organism evidence="1 2">
    <name type="scientific">Kitasatospora cineracea</name>
    <dbReference type="NCBI Taxonomy" id="88074"/>
    <lineage>
        <taxon>Bacteria</taxon>
        <taxon>Bacillati</taxon>
        <taxon>Actinomycetota</taxon>
        <taxon>Actinomycetes</taxon>
        <taxon>Kitasatosporales</taxon>
        <taxon>Streptomycetaceae</taxon>
        <taxon>Kitasatospora</taxon>
    </lineage>
</organism>
<keyword evidence="2" id="KW-1185">Reference proteome</keyword>
<dbReference type="Proteomes" id="UP000266906">
    <property type="component" value="Unassembled WGS sequence"/>
</dbReference>
<sequence length="111" mass="12015">MTELRTPGSHVAEVELAIDQVTIVNPAEATATVRCMLGPVRRGARFDRIRDSAEAIDLELTQILAYFGRPVEELDPVHTALVTLRGTGVQLLTSATPRSGWQVVQGTNPPP</sequence>
<gene>
    <name evidence="1" type="ORF">EDD38_5578</name>
</gene>
<dbReference type="AlphaFoldDB" id="A0A3N4RW51"/>
<comment type="caution">
    <text evidence="1">The sequence shown here is derived from an EMBL/GenBank/DDBJ whole genome shotgun (WGS) entry which is preliminary data.</text>
</comment>
<evidence type="ECO:0000313" key="1">
    <source>
        <dbReference type="EMBL" id="RPE37176.1"/>
    </source>
</evidence>
<proteinExistence type="predicted"/>
<dbReference type="EMBL" id="RKQG01000001">
    <property type="protein sequence ID" value="RPE37176.1"/>
    <property type="molecule type" value="Genomic_DNA"/>
</dbReference>
<protein>
    <submittedName>
        <fullName evidence="1">Uncharacterized protein</fullName>
    </submittedName>
</protein>
<accession>A0A3N4RW51</accession>
<reference evidence="1 2" key="1">
    <citation type="submission" date="2018-11" db="EMBL/GenBank/DDBJ databases">
        <title>Sequencing the genomes of 1000 actinobacteria strains.</title>
        <authorList>
            <person name="Klenk H.-P."/>
        </authorList>
    </citation>
    <scope>NUCLEOTIDE SEQUENCE [LARGE SCALE GENOMIC DNA]</scope>
    <source>
        <strain evidence="1 2">DSM 44781</strain>
    </source>
</reference>